<gene>
    <name evidence="1" type="ORF">ACV85_23915</name>
</gene>
<sequence>LTGRDFVFIDVLIFGGCTDRLARDTMRIVAREEGKTYDEVLSDIREGGADELTQIHFWRVVSALYPGAFNRIDYLSESRKYRLWLS</sequence>
<protein>
    <submittedName>
        <fullName evidence="1">Uncharacterized protein</fullName>
    </submittedName>
</protein>
<accession>A0A3V0MFE9</accession>
<dbReference type="EMBL" id="AAKLOM010000065">
    <property type="protein sequence ID" value="ECT0584813.1"/>
    <property type="molecule type" value="Genomic_DNA"/>
</dbReference>
<name>A0A3V0MFE9_SALET</name>
<comment type="caution">
    <text evidence="1">The sequence shown here is derived from an EMBL/GenBank/DDBJ whole genome shotgun (WGS) entry which is preliminary data.</text>
</comment>
<evidence type="ECO:0000313" key="1">
    <source>
        <dbReference type="EMBL" id="ECT0584813.1"/>
    </source>
</evidence>
<reference evidence="1" key="1">
    <citation type="submission" date="2018-06" db="EMBL/GenBank/DDBJ databases">
        <authorList>
            <consortium name="GenomeTrakr network: Whole genome sequencing for foodborne pathogen traceback"/>
        </authorList>
    </citation>
    <scope>NUCLEOTIDE SEQUENCE</scope>
    <source>
        <strain evidence="1">CFSAN030084</strain>
    </source>
</reference>
<proteinExistence type="predicted"/>
<feature type="non-terminal residue" evidence="1">
    <location>
        <position position="1"/>
    </location>
</feature>
<organism evidence="1">
    <name type="scientific">Salmonella enterica I</name>
    <dbReference type="NCBI Taxonomy" id="59201"/>
    <lineage>
        <taxon>Bacteria</taxon>
        <taxon>Pseudomonadati</taxon>
        <taxon>Pseudomonadota</taxon>
        <taxon>Gammaproteobacteria</taxon>
        <taxon>Enterobacterales</taxon>
        <taxon>Enterobacteriaceae</taxon>
        <taxon>Salmonella</taxon>
    </lineage>
</organism>
<dbReference type="AlphaFoldDB" id="A0A3V0MFE9"/>